<evidence type="ECO:0000256" key="7">
    <source>
        <dbReference type="ARBA" id="ARBA00033367"/>
    </source>
</evidence>
<keyword evidence="9" id="KW-0119">Carbohydrate metabolism</keyword>
<evidence type="ECO:0000256" key="9">
    <source>
        <dbReference type="RuleBase" id="RU365015"/>
    </source>
</evidence>
<evidence type="ECO:0000259" key="10">
    <source>
        <dbReference type="Pfam" id="PF00251"/>
    </source>
</evidence>
<dbReference type="Gene3D" id="2.115.10.20">
    <property type="entry name" value="Glycosyl hydrolase domain, family 43"/>
    <property type="match status" value="1"/>
</dbReference>
<dbReference type="Proteomes" id="UP000627781">
    <property type="component" value="Unassembled WGS sequence"/>
</dbReference>
<comment type="pathway">
    <text evidence="1 9">Glycan biosynthesis; sucrose metabolism.</text>
</comment>
<comment type="catalytic activity">
    <reaction evidence="8">
        <text>Hydrolysis of terminal non-reducing beta-D-fructofuranoside residues in beta-D-fructofuranosides.</text>
        <dbReference type="EC" id="3.2.1.26"/>
    </reaction>
</comment>
<evidence type="ECO:0000256" key="8">
    <source>
        <dbReference type="RuleBase" id="RU362110"/>
    </source>
</evidence>
<dbReference type="InterPro" id="IPR001362">
    <property type="entry name" value="Glyco_hydro_32"/>
</dbReference>
<dbReference type="GO" id="GO:0004564">
    <property type="term" value="F:beta-fructofuranosidase activity"/>
    <property type="evidence" value="ECO:0007669"/>
    <property type="project" value="UniProtKB-EC"/>
</dbReference>
<comment type="caution">
    <text evidence="12">The sequence shown here is derived from an EMBL/GenBank/DDBJ whole genome shotgun (WGS) entry which is preliminary data.</text>
</comment>
<organism evidence="12 13">
    <name type="scientific">Clostridium cibarium</name>
    <dbReference type="NCBI Taxonomy" id="2762247"/>
    <lineage>
        <taxon>Bacteria</taxon>
        <taxon>Bacillati</taxon>
        <taxon>Bacillota</taxon>
        <taxon>Clostridia</taxon>
        <taxon>Eubacteriales</taxon>
        <taxon>Clostridiaceae</taxon>
        <taxon>Clostridium</taxon>
    </lineage>
</organism>
<dbReference type="NCBIfam" id="TIGR01322">
    <property type="entry name" value="scrB_fam"/>
    <property type="match status" value="1"/>
</dbReference>
<dbReference type="InterPro" id="IPR051214">
    <property type="entry name" value="GH32_Enzymes"/>
</dbReference>
<keyword evidence="13" id="KW-1185">Reference proteome</keyword>
<dbReference type="InterPro" id="IPR013320">
    <property type="entry name" value="ConA-like_dom_sf"/>
</dbReference>
<evidence type="ECO:0000256" key="5">
    <source>
        <dbReference type="ARBA" id="ARBA00022801"/>
    </source>
</evidence>
<evidence type="ECO:0000256" key="3">
    <source>
        <dbReference type="ARBA" id="ARBA00012758"/>
    </source>
</evidence>
<feature type="domain" description="Glycosyl hydrolase family 32 C-terminal" evidence="11">
    <location>
        <begin position="358"/>
        <end position="481"/>
    </location>
</feature>
<dbReference type="InterPro" id="IPR013148">
    <property type="entry name" value="Glyco_hydro_32_N"/>
</dbReference>
<evidence type="ECO:0000256" key="6">
    <source>
        <dbReference type="ARBA" id="ARBA00023295"/>
    </source>
</evidence>
<dbReference type="SMART" id="SM00640">
    <property type="entry name" value="Glyco_32"/>
    <property type="match status" value="1"/>
</dbReference>
<keyword evidence="9" id="KW-0963">Cytoplasm</keyword>
<evidence type="ECO:0000256" key="1">
    <source>
        <dbReference type="ARBA" id="ARBA00004914"/>
    </source>
</evidence>
<dbReference type="InterPro" id="IPR006232">
    <property type="entry name" value="Suc6P_hydrolase"/>
</dbReference>
<protein>
    <recommendedName>
        <fullName evidence="4 8">Sucrose-6-phosphate hydrolase</fullName>
        <ecNumber evidence="3 8">3.2.1.26</ecNumber>
    </recommendedName>
    <alternativeName>
        <fullName evidence="7 9">Invertase</fullName>
    </alternativeName>
</protein>
<sequence length="489" mass="56667">MGEFKSLEDINLDVVNSYKNSSNNDLWKLNYHIEAPFGLVNDPNGLCYYDGEYYIFFQWNPYGCEHKFKHWALVKTKDFVNFTMPKAVLAPNDWYDKNGCYSGSGIVVDGKLELLYTGNVKDDKGNRESYQCRATCDKEGNITKLGPVIPEIPKGYTAHFRDPKVYKKGDVFYCVIGAQNEELKGRVILYSSEDFKSWKLEGEIGTKYKEFGYMWECPSAFELDGNDILVFSPQGLEKEEFKNQNIYQSGYIIGNLNYDTLNFDHCEFKELDMGFDFYAPQCFKDDNGRNLMIGWMGLPEEEDGHPTRKFGRIHCLTMVRELSIREGVLYQRPIEEFKNLRKELIVDLQNVQCNEYKFDSIRSNSYELLLDLNRIDSSKVELKFALGKDEHMSFKYDFESGIAIIDRSNMLEGDKGIRKFKLLPKDNIKIQMFMDTSACEIYLQDGLEVASSRIYPKEDSFEVKLISEGGSVEIHKAKVWNLEGVKYNE</sequence>
<dbReference type="Pfam" id="PF08244">
    <property type="entry name" value="Glyco_hydro_32C"/>
    <property type="match status" value="1"/>
</dbReference>
<gene>
    <name evidence="12" type="ORF">H9661_11275</name>
</gene>
<comment type="function">
    <text evidence="9">Enables the bacterium to metabolize sucrose as a sole carbon source.</text>
</comment>
<dbReference type="InterPro" id="IPR013189">
    <property type="entry name" value="Glyco_hydro_32_C"/>
</dbReference>
<dbReference type="CDD" id="cd18623">
    <property type="entry name" value="GH32_ScrB-like"/>
    <property type="match status" value="1"/>
</dbReference>
<feature type="domain" description="Glycosyl hydrolase family 32 N-terminal" evidence="10">
    <location>
        <begin position="32"/>
        <end position="333"/>
    </location>
</feature>
<dbReference type="Gene3D" id="2.60.120.560">
    <property type="entry name" value="Exo-inulinase, domain 1"/>
    <property type="match status" value="1"/>
</dbReference>
<dbReference type="PANTHER" id="PTHR43101:SF1">
    <property type="entry name" value="BETA-FRUCTOSIDASE"/>
    <property type="match status" value="1"/>
</dbReference>
<dbReference type="SUPFAM" id="SSF49899">
    <property type="entry name" value="Concanavalin A-like lectins/glucanases"/>
    <property type="match status" value="1"/>
</dbReference>
<evidence type="ECO:0000259" key="11">
    <source>
        <dbReference type="Pfam" id="PF08244"/>
    </source>
</evidence>
<dbReference type="EMBL" id="JACSRA010000017">
    <property type="protein sequence ID" value="MBD7911938.1"/>
    <property type="molecule type" value="Genomic_DNA"/>
</dbReference>
<evidence type="ECO:0000313" key="13">
    <source>
        <dbReference type="Proteomes" id="UP000627781"/>
    </source>
</evidence>
<keyword evidence="5 8" id="KW-0378">Hydrolase</keyword>
<dbReference type="SUPFAM" id="SSF75005">
    <property type="entry name" value="Arabinanase/levansucrase/invertase"/>
    <property type="match status" value="1"/>
</dbReference>
<reference evidence="12 13" key="1">
    <citation type="submission" date="2020-08" db="EMBL/GenBank/DDBJ databases">
        <title>A Genomic Blueprint of the Chicken Gut Microbiome.</title>
        <authorList>
            <person name="Gilroy R."/>
            <person name="Ravi A."/>
            <person name="Getino M."/>
            <person name="Pursley I."/>
            <person name="Horton D.L."/>
            <person name="Alikhan N.-F."/>
            <person name="Baker D."/>
            <person name="Gharbi K."/>
            <person name="Hall N."/>
            <person name="Watson M."/>
            <person name="Adriaenssens E.M."/>
            <person name="Foster-Nyarko E."/>
            <person name="Jarju S."/>
            <person name="Secka A."/>
            <person name="Antonio M."/>
            <person name="Oren A."/>
            <person name="Chaudhuri R."/>
            <person name="La Ragione R.M."/>
            <person name="Hildebrand F."/>
            <person name="Pallen M.J."/>
        </authorList>
    </citation>
    <scope>NUCLEOTIDE SEQUENCE [LARGE SCALE GENOMIC DNA]</scope>
    <source>
        <strain evidence="12 13">Sa3CVN1</strain>
    </source>
</reference>
<keyword evidence="6 8" id="KW-0326">Glycosidase</keyword>
<dbReference type="PANTHER" id="PTHR43101">
    <property type="entry name" value="BETA-FRUCTOSIDASE"/>
    <property type="match status" value="1"/>
</dbReference>
<dbReference type="Pfam" id="PF00251">
    <property type="entry name" value="Glyco_hydro_32N"/>
    <property type="match status" value="1"/>
</dbReference>
<evidence type="ECO:0000256" key="4">
    <source>
        <dbReference type="ARBA" id="ARBA00019623"/>
    </source>
</evidence>
<name>A0ABR8PUS9_9CLOT</name>
<dbReference type="InterPro" id="IPR023296">
    <property type="entry name" value="Glyco_hydro_beta-prop_sf"/>
</dbReference>
<evidence type="ECO:0000313" key="12">
    <source>
        <dbReference type="EMBL" id="MBD7911938.1"/>
    </source>
</evidence>
<dbReference type="RefSeq" id="WP_143317102.1">
    <property type="nucleotide sequence ID" value="NZ_JACSRA010000017.1"/>
</dbReference>
<evidence type="ECO:0000256" key="2">
    <source>
        <dbReference type="ARBA" id="ARBA00009902"/>
    </source>
</evidence>
<accession>A0ABR8PUS9</accession>
<comment type="similarity">
    <text evidence="2 8">Belongs to the glycosyl hydrolase 32 family.</text>
</comment>
<comment type="subcellular location">
    <subcellularLocation>
        <location evidence="9">Cytoplasm</location>
    </subcellularLocation>
</comment>
<proteinExistence type="inferred from homology"/>
<dbReference type="EC" id="3.2.1.26" evidence="3 8"/>